<evidence type="ECO:0000313" key="4">
    <source>
        <dbReference type="Proteomes" id="UP001596171"/>
    </source>
</evidence>
<accession>A0ABW1SL21</accession>
<gene>
    <name evidence="3" type="ORF">ACFP1L_08650</name>
</gene>
<organism evidence="3 4">
    <name type="scientific">Lactiplantibacillus nangangensis</name>
    <dbReference type="NCBI Taxonomy" id="2559917"/>
    <lineage>
        <taxon>Bacteria</taxon>
        <taxon>Bacillati</taxon>
        <taxon>Bacillota</taxon>
        <taxon>Bacilli</taxon>
        <taxon>Lactobacillales</taxon>
        <taxon>Lactobacillaceae</taxon>
        <taxon>Lactiplantibacillus</taxon>
    </lineage>
</organism>
<dbReference type="InterPro" id="IPR003477">
    <property type="entry name" value="PemK-like"/>
</dbReference>
<dbReference type="Gene3D" id="2.30.30.110">
    <property type="match status" value="1"/>
</dbReference>
<keyword evidence="4" id="KW-1185">Reference proteome</keyword>
<dbReference type="EMBL" id="JBHSSE010000018">
    <property type="protein sequence ID" value="MFC6201936.1"/>
    <property type="molecule type" value="Genomic_DNA"/>
</dbReference>
<dbReference type="InterPro" id="IPR011067">
    <property type="entry name" value="Plasmid_toxin/cell-grow_inhib"/>
</dbReference>
<proteinExistence type="inferred from homology"/>
<name>A0ABW1SL21_9LACO</name>
<comment type="caution">
    <text evidence="3">The sequence shown here is derived from an EMBL/GenBank/DDBJ whole genome shotgun (WGS) entry which is preliminary data.</text>
</comment>
<reference evidence="4" key="1">
    <citation type="journal article" date="2019" name="Int. J. Syst. Evol. Microbiol.">
        <title>The Global Catalogue of Microorganisms (GCM) 10K type strain sequencing project: providing services to taxonomists for standard genome sequencing and annotation.</title>
        <authorList>
            <consortium name="The Broad Institute Genomics Platform"/>
            <consortium name="The Broad Institute Genome Sequencing Center for Infectious Disease"/>
            <person name="Wu L."/>
            <person name="Ma J."/>
        </authorList>
    </citation>
    <scope>NUCLEOTIDE SEQUENCE [LARGE SCALE GENOMIC DNA]</scope>
    <source>
        <strain evidence="4">CCM 8930</strain>
    </source>
</reference>
<comment type="similarity">
    <text evidence="1">Belongs to the PemK/MazF family.</text>
</comment>
<dbReference type="RefSeq" id="WP_171002296.1">
    <property type="nucleotide sequence ID" value="NZ_BJDI01000003.1"/>
</dbReference>
<keyword evidence="2" id="KW-1277">Toxin-antitoxin system</keyword>
<dbReference type="Proteomes" id="UP001596171">
    <property type="component" value="Unassembled WGS sequence"/>
</dbReference>
<dbReference type="Pfam" id="PF02452">
    <property type="entry name" value="PemK_toxin"/>
    <property type="match status" value="1"/>
</dbReference>
<sequence length="121" mass="13957">MVNIKPRQGDLILIDSEPHAGHEFGGHDSQKENIRRPMVVLSNTDYNQHTVYVIGMLITHAFKENRTLYYPLVNPNAKIQGSVIMWQTYCYDYNARHGQIIGQVSDKTLTILLDNLRNLFK</sequence>
<dbReference type="SUPFAM" id="SSF50118">
    <property type="entry name" value="Cell growth inhibitor/plasmid maintenance toxic component"/>
    <property type="match status" value="1"/>
</dbReference>
<protein>
    <submittedName>
        <fullName evidence="3">Type II toxin-antitoxin system PemK/MazF family toxin</fullName>
    </submittedName>
</protein>
<evidence type="ECO:0000256" key="1">
    <source>
        <dbReference type="ARBA" id="ARBA00007521"/>
    </source>
</evidence>
<evidence type="ECO:0000256" key="2">
    <source>
        <dbReference type="ARBA" id="ARBA00022649"/>
    </source>
</evidence>
<evidence type="ECO:0000313" key="3">
    <source>
        <dbReference type="EMBL" id="MFC6201936.1"/>
    </source>
</evidence>